<gene>
    <name evidence="1" type="ORF">HNQ81_003372</name>
</gene>
<name>A0A840UXS2_9BACT</name>
<reference evidence="1 2" key="1">
    <citation type="submission" date="2020-08" db="EMBL/GenBank/DDBJ databases">
        <title>Genomic Encyclopedia of Type Strains, Phase IV (KMG-IV): sequencing the most valuable type-strain genomes for metagenomic binning, comparative biology and taxonomic classification.</title>
        <authorList>
            <person name="Goeker M."/>
        </authorList>
    </citation>
    <scope>NUCLEOTIDE SEQUENCE [LARGE SCALE GENOMIC DNA]</scope>
    <source>
        <strain evidence="1 2">DSM 28570</strain>
    </source>
</reference>
<evidence type="ECO:0000313" key="1">
    <source>
        <dbReference type="EMBL" id="MBB5349616.1"/>
    </source>
</evidence>
<dbReference type="AlphaFoldDB" id="A0A840UXS2"/>
<keyword evidence="2" id="KW-1185">Reference proteome</keyword>
<sequence length="37" mass="3981">MWIPALFHICPAAGSRVPIGPYFAGIAMVNRHCRAGV</sequence>
<dbReference type="EMBL" id="JACHEO010000030">
    <property type="protein sequence ID" value="MBB5349616.1"/>
    <property type="molecule type" value="Genomic_DNA"/>
</dbReference>
<proteinExistence type="predicted"/>
<accession>A0A840UXS2</accession>
<organism evidence="1 2">
    <name type="scientific">Desulfoprunum benzoelyticum</name>
    <dbReference type="NCBI Taxonomy" id="1506996"/>
    <lineage>
        <taxon>Bacteria</taxon>
        <taxon>Pseudomonadati</taxon>
        <taxon>Thermodesulfobacteriota</taxon>
        <taxon>Desulfobulbia</taxon>
        <taxon>Desulfobulbales</taxon>
        <taxon>Desulfobulbaceae</taxon>
        <taxon>Desulfoprunum</taxon>
    </lineage>
</organism>
<evidence type="ECO:0000313" key="2">
    <source>
        <dbReference type="Proteomes" id="UP000539642"/>
    </source>
</evidence>
<protein>
    <submittedName>
        <fullName evidence="1">Uncharacterized protein</fullName>
    </submittedName>
</protein>
<dbReference type="Proteomes" id="UP000539642">
    <property type="component" value="Unassembled WGS sequence"/>
</dbReference>
<comment type="caution">
    <text evidence="1">The sequence shown here is derived from an EMBL/GenBank/DDBJ whole genome shotgun (WGS) entry which is preliminary data.</text>
</comment>